<organism evidence="1 2">
    <name type="scientific">Aliikangiella maris</name>
    <dbReference type="NCBI Taxonomy" id="3162458"/>
    <lineage>
        <taxon>Bacteria</taxon>
        <taxon>Pseudomonadati</taxon>
        <taxon>Pseudomonadota</taxon>
        <taxon>Gammaproteobacteria</taxon>
        <taxon>Oceanospirillales</taxon>
        <taxon>Pleioneaceae</taxon>
        <taxon>Aliikangiella</taxon>
    </lineage>
</organism>
<dbReference type="EMBL" id="JBFDAH010000008">
    <property type="protein sequence ID" value="MEW4365652.1"/>
    <property type="molecule type" value="Genomic_DNA"/>
</dbReference>
<evidence type="ECO:0000313" key="1">
    <source>
        <dbReference type="EMBL" id="MEW4365652.1"/>
    </source>
</evidence>
<comment type="caution">
    <text evidence="1">The sequence shown here is derived from an EMBL/GenBank/DDBJ whole genome shotgun (WGS) entry which is preliminary data.</text>
</comment>
<sequence>MIKMNANNIETNQYPHLSEITLLALLNLPKLNASQIEQCNQLIQHVDDFDNLLAKINYHRTWPCTYLNIKQYFTHLFPSSFLERLAEINRKINYKILDQTHINSQILSALEKNKISAVTLKGYPLAKKLFGNITKRYAKDLDLLIDEKDILKAYKTVKALGFRALPYDDFDKYQREKYLKFIKDIVLYKGNQVVELHVRLNNDSSLLSQQLTPKLLNQTNDEYDELIYICAHASHSIFHRIKWLTDIVLLIQLNTKSQSFCLQKLISKATAYGELNALICSWVLVSIIYRIALPIEISSIFNHNKKLQLVINQYFSYFNNLTKETDLNSILNQLKMKLILTSNLTEKIKYLSFYLKPTTADFISFRLRSNKLFFLYYLFRPFRLINRHLLNNKKL</sequence>
<accession>A0ABV3MN86</accession>
<keyword evidence="2" id="KW-1185">Reference proteome</keyword>
<dbReference type="Pfam" id="PF14907">
    <property type="entry name" value="NTP_transf_5"/>
    <property type="match status" value="1"/>
</dbReference>
<gene>
    <name evidence="1" type="ORF">ABVT42_09320</name>
</gene>
<evidence type="ECO:0000313" key="2">
    <source>
        <dbReference type="Proteomes" id="UP001554427"/>
    </source>
</evidence>
<proteinExistence type="predicted"/>
<dbReference type="Proteomes" id="UP001554427">
    <property type="component" value="Unassembled WGS sequence"/>
</dbReference>
<dbReference type="InterPro" id="IPR039498">
    <property type="entry name" value="NTP_transf_5"/>
</dbReference>
<protein>
    <submittedName>
        <fullName evidence="1">Nucleotidyltransferase family protein</fullName>
    </submittedName>
</protein>
<reference evidence="1 2" key="1">
    <citation type="submission" date="2024-06" db="EMBL/GenBank/DDBJ databases">
        <title>Aliikangiella maris sp. nov., sp. nov., a phycosphere bacterium isolated from seawater and ecosystem role in Phaeocystis globosa blooms.</title>
        <authorList>
            <person name="Li F."/>
        </authorList>
    </citation>
    <scope>NUCLEOTIDE SEQUENCE [LARGE SCALE GENOMIC DNA]</scope>
    <source>
        <strain evidence="1 2">GXAS 306</strain>
    </source>
</reference>
<name>A0ABV3MN86_9GAMM</name>